<sequence>MRSSGSPLVRSDCPAATFFHISAVCFASKNKYEIDAEFISLHLCIHAHEHTRICSDMYTYL</sequence>
<evidence type="ECO:0000313" key="2">
    <source>
        <dbReference type="Proteomes" id="UP000799766"/>
    </source>
</evidence>
<organism evidence="1 2">
    <name type="scientific">Lineolata rhizophorae</name>
    <dbReference type="NCBI Taxonomy" id="578093"/>
    <lineage>
        <taxon>Eukaryota</taxon>
        <taxon>Fungi</taxon>
        <taxon>Dikarya</taxon>
        <taxon>Ascomycota</taxon>
        <taxon>Pezizomycotina</taxon>
        <taxon>Dothideomycetes</taxon>
        <taxon>Dothideomycetes incertae sedis</taxon>
        <taxon>Lineolatales</taxon>
        <taxon>Lineolataceae</taxon>
        <taxon>Lineolata</taxon>
    </lineage>
</organism>
<reference evidence="1" key="1">
    <citation type="journal article" date="2020" name="Stud. Mycol.">
        <title>101 Dothideomycetes genomes: a test case for predicting lifestyles and emergence of pathogens.</title>
        <authorList>
            <person name="Haridas S."/>
            <person name="Albert R."/>
            <person name="Binder M."/>
            <person name="Bloem J."/>
            <person name="Labutti K."/>
            <person name="Salamov A."/>
            <person name="Andreopoulos B."/>
            <person name="Baker S."/>
            <person name="Barry K."/>
            <person name="Bills G."/>
            <person name="Bluhm B."/>
            <person name="Cannon C."/>
            <person name="Castanera R."/>
            <person name="Culley D."/>
            <person name="Daum C."/>
            <person name="Ezra D."/>
            <person name="Gonzalez J."/>
            <person name="Henrissat B."/>
            <person name="Kuo A."/>
            <person name="Liang C."/>
            <person name="Lipzen A."/>
            <person name="Lutzoni F."/>
            <person name="Magnuson J."/>
            <person name="Mondo S."/>
            <person name="Nolan M."/>
            <person name="Ohm R."/>
            <person name="Pangilinan J."/>
            <person name="Park H.-J."/>
            <person name="Ramirez L."/>
            <person name="Alfaro M."/>
            <person name="Sun H."/>
            <person name="Tritt A."/>
            <person name="Yoshinaga Y."/>
            <person name="Zwiers L.-H."/>
            <person name="Turgeon B."/>
            <person name="Goodwin S."/>
            <person name="Spatafora J."/>
            <person name="Crous P."/>
            <person name="Grigoriev I."/>
        </authorList>
    </citation>
    <scope>NUCLEOTIDE SEQUENCE</scope>
    <source>
        <strain evidence="1">ATCC 16933</strain>
    </source>
</reference>
<dbReference type="AlphaFoldDB" id="A0A6A6NVL1"/>
<gene>
    <name evidence="1" type="ORF">BDY21DRAFT_349610</name>
</gene>
<protein>
    <submittedName>
        <fullName evidence="1">Uncharacterized protein</fullName>
    </submittedName>
</protein>
<accession>A0A6A6NVL1</accession>
<proteinExistence type="predicted"/>
<dbReference type="EMBL" id="MU001686">
    <property type="protein sequence ID" value="KAF2455534.1"/>
    <property type="molecule type" value="Genomic_DNA"/>
</dbReference>
<name>A0A6A6NVL1_9PEZI</name>
<keyword evidence="2" id="KW-1185">Reference proteome</keyword>
<evidence type="ECO:0000313" key="1">
    <source>
        <dbReference type="EMBL" id="KAF2455534.1"/>
    </source>
</evidence>
<dbReference type="Proteomes" id="UP000799766">
    <property type="component" value="Unassembled WGS sequence"/>
</dbReference>